<accession>A0AAD9K953</accession>
<proteinExistence type="inferred from homology"/>
<keyword evidence="3" id="KW-0812">Transmembrane</keyword>
<comment type="subcellular location">
    <subcellularLocation>
        <location evidence="3">Golgi apparatus</location>
        <location evidence="3">Golgi stack membrane</location>
        <topology evidence="3">Single-pass type II membrane protein</topology>
    </subcellularLocation>
</comment>
<comment type="pathway">
    <text evidence="3">Protein modification; protein glycosylation.</text>
</comment>
<dbReference type="EMBL" id="JAODUP010000035">
    <property type="protein sequence ID" value="KAK2166806.1"/>
    <property type="molecule type" value="Genomic_DNA"/>
</dbReference>
<gene>
    <name evidence="4" type="ORF">LSH36_35g08004</name>
</gene>
<dbReference type="Pfam" id="PF01531">
    <property type="entry name" value="Glyco_transf_11"/>
    <property type="match status" value="1"/>
</dbReference>
<dbReference type="Gene3D" id="3.40.50.11350">
    <property type="match status" value="1"/>
</dbReference>
<dbReference type="CDD" id="cd11301">
    <property type="entry name" value="Fut1_Fut2_like"/>
    <property type="match status" value="1"/>
</dbReference>
<dbReference type="AlphaFoldDB" id="A0AAD9K953"/>
<evidence type="ECO:0000256" key="2">
    <source>
        <dbReference type="ARBA" id="ARBA00022679"/>
    </source>
</evidence>
<dbReference type="GO" id="GO:0005975">
    <property type="term" value="P:carbohydrate metabolic process"/>
    <property type="evidence" value="ECO:0007669"/>
    <property type="project" value="InterPro"/>
</dbReference>
<dbReference type="EC" id="2.4.1.-" evidence="3"/>
<evidence type="ECO:0000256" key="1">
    <source>
        <dbReference type="ARBA" id="ARBA00022676"/>
    </source>
</evidence>
<keyword evidence="5" id="KW-1185">Reference proteome</keyword>
<keyword evidence="3" id="KW-0325">Glycoprotein</keyword>
<keyword evidence="3" id="KW-0735">Signal-anchor</keyword>
<keyword evidence="1 3" id="KW-0328">Glycosyltransferase</keyword>
<dbReference type="PANTHER" id="PTHR11927:SF9">
    <property type="entry name" value="L-FUCOSYLTRANSFERASE"/>
    <property type="match status" value="1"/>
</dbReference>
<dbReference type="GO" id="GO:0032580">
    <property type="term" value="C:Golgi cisterna membrane"/>
    <property type="evidence" value="ECO:0007669"/>
    <property type="project" value="UniProtKB-SubCell"/>
</dbReference>
<evidence type="ECO:0000313" key="5">
    <source>
        <dbReference type="Proteomes" id="UP001208570"/>
    </source>
</evidence>
<dbReference type="PANTHER" id="PTHR11927">
    <property type="entry name" value="GALACTOSIDE 2-L-FUCOSYLTRANSFERASE"/>
    <property type="match status" value="1"/>
</dbReference>
<keyword evidence="2 3" id="KW-0808">Transferase</keyword>
<keyword evidence="3" id="KW-0333">Golgi apparatus</keyword>
<evidence type="ECO:0000256" key="3">
    <source>
        <dbReference type="RuleBase" id="RU363129"/>
    </source>
</evidence>
<sequence>MTMKLEGRLGNNMFQYAALRGLAARTGHRAILPSSFVKLRSAFHLNIPISDRILNENKFVHHSEHYGDPEVNETIGNITLLTKTNVFLRGYFESYLYFDNVRKFIREEFTFSESLQKRASDFLIKRLHRGINVTTVGVHVRMGDMPKILENQGWILPPLTYFYRAMDYFRSRYDNVHFILCSDDKRWLERNLVSRYPERVIVSNEEDGYLDLAILTSCNHMIISRGTFGWWAGWLIDGITVYYKHYHPSRSFAAINHPYWSYIPRDEYNHWVAIE</sequence>
<name>A0AAD9K953_9ANNE</name>
<dbReference type="InterPro" id="IPR002516">
    <property type="entry name" value="Glyco_trans_11"/>
</dbReference>
<dbReference type="Proteomes" id="UP001208570">
    <property type="component" value="Unassembled WGS sequence"/>
</dbReference>
<reference evidence="4" key="1">
    <citation type="journal article" date="2023" name="Mol. Biol. Evol.">
        <title>Third-Generation Sequencing Reveals the Adaptive Role of the Epigenome in Three Deep-Sea Polychaetes.</title>
        <authorList>
            <person name="Perez M."/>
            <person name="Aroh O."/>
            <person name="Sun Y."/>
            <person name="Lan Y."/>
            <person name="Juniper S.K."/>
            <person name="Young C.R."/>
            <person name="Angers B."/>
            <person name="Qian P.Y."/>
        </authorList>
    </citation>
    <scope>NUCLEOTIDE SEQUENCE</scope>
    <source>
        <strain evidence="4">P08H-3</strain>
    </source>
</reference>
<comment type="caution">
    <text evidence="4">The sequence shown here is derived from an EMBL/GenBank/DDBJ whole genome shotgun (WGS) entry which is preliminary data.</text>
</comment>
<dbReference type="GO" id="GO:0008107">
    <property type="term" value="F:galactoside 2-alpha-L-fucosyltransferase activity"/>
    <property type="evidence" value="ECO:0007669"/>
    <property type="project" value="InterPro"/>
</dbReference>
<comment type="similarity">
    <text evidence="3">Belongs to the glycosyltransferase 11 family.</text>
</comment>
<organism evidence="4 5">
    <name type="scientific">Paralvinella palmiformis</name>
    <dbReference type="NCBI Taxonomy" id="53620"/>
    <lineage>
        <taxon>Eukaryota</taxon>
        <taxon>Metazoa</taxon>
        <taxon>Spiralia</taxon>
        <taxon>Lophotrochozoa</taxon>
        <taxon>Annelida</taxon>
        <taxon>Polychaeta</taxon>
        <taxon>Sedentaria</taxon>
        <taxon>Canalipalpata</taxon>
        <taxon>Terebellida</taxon>
        <taxon>Terebelliformia</taxon>
        <taxon>Alvinellidae</taxon>
        <taxon>Paralvinella</taxon>
    </lineage>
</organism>
<evidence type="ECO:0000313" key="4">
    <source>
        <dbReference type="EMBL" id="KAK2166806.1"/>
    </source>
</evidence>
<protein>
    <recommendedName>
        <fullName evidence="3">L-Fucosyltransferase</fullName>
        <ecNumber evidence="3">2.4.1.-</ecNumber>
    </recommendedName>
</protein>